<dbReference type="AlphaFoldDB" id="A0A1R2BI95"/>
<keyword evidence="1" id="KW-0472">Membrane</keyword>
<keyword evidence="1" id="KW-0812">Transmembrane</keyword>
<sequence>MKHHTKENDKLPVEISKNRYPYCIVWNPLPFITALFPFIGHIGICTSDGIIHDFSASYTVSVDDMAFGNPTKYVELDFENKELWDDCIRKGDDEYKKMFHNIICNNCHSHVAYVLNKANFQGGGWNMVNIASLVTFRSKYTGIGGFLKTYIGFVIVVCLVIWFFR</sequence>
<accession>A0A1R2BI95</accession>
<reference evidence="2 3" key="1">
    <citation type="submission" date="2016-11" db="EMBL/GenBank/DDBJ databases">
        <title>The macronuclear genome of Stentor coeruleus: a giant cell with tiny introns.</title>
        <authorList>
            <person name="Slabodnick M."/>
            <person name="Ruby J.G."/>
            <person name="Reiff S.B."/>
            <person name="Swart E.C."/>
            <person name="Gosai S."/>
            <person name="Prabakaran S."/>
            <person name="Witkowska E."/>
            <person name="Larue G.E."/>
            <person name="Fisher S."/>
            <person name="Freeman R.M."/>
            <person name="Gunawardena J."/>
            <person name="Chu W."/>
            <person name="Stover N.A."/>
            <person name="Gregory B.D."/>
            <person name="Nowacki M."/>
            <person name="Derisi J."/>
            <person name="Roy S.W."/>
            <person name="Marshall W.F."/>
            <person name="Sood P."/>
        </authorList>
    </citation>
    <scope>NUCLEOTIDE SEQUENCE [LARGE SCALE GENOMIC DNA]</scope>
    <source>
        <strain evidence="2">WM001</strain>
    </source>
</reference>
<keyword evidence="3" id="KW-1185">Reference proteome</keyword>
<evidence type="ECO:0008006" key="4">
    <source>
        <dbReference type="Google" id="ProtNLM"/>
    </source>
</evidence>
<evidence type="ECO:0000313" key="3">
    <source>
        <dbReference type="Proteomes" id="UP000187209"/>
    </source>
</evidence>
<dbReference type="Proteomes" id="UP000187209">
    <property type="component" value="Unassembled WGS sequence"/>
</dbReference>
<dbReference type="Pfam" id="PF05608">
    <property type="entry name" value="RTE1"/>
    <property type="match status" value="1"/>
</dbReference>
<proteinExistence type="predicted"/>
<dbReference type="InterPro" id="IPR008496">
    <property type="entry name" value="TMEM222/RTE1"/>
</dbReference>
<feature type="transmembrane region" description="Helical" evidence="1">
    <location>
        <begin position="145"/>
        <end position="164"/>
    </location>
</feature>
<evidence type="ECO:0000256" key="1">
    <source>
        <dbReference type="SAM" id="Phobius"/>
    </source>
</evidence>
<dbReference type="PANTHER" id="PTHR20921:SF0">
    <property type="entry name" value="TRANSMEMBRANE PROTEIN 222"/>
    <property type="match status" value="1"/>
</dbReference>
<name>A0A1R2BI95_9CILI</name>
<protein>
    <recommendedName>
        <fullName evidence="4">Transmembrane protein 222</fullName>
    </recommendedName>
</protein>
<dbReference type="PANTHER" id="PTHR20921">
    <property type="entry name" value="TRANSMEMBRANE PROTEIN 222"/>
    <property type="match status" value="1"/>
</dbReference>
<evidence type="ECO:0000313" key="2">
    <source>
        <dbReference type="EMBL" id="OMJ76335.1"/>
    </source>
</evidence>
<keyword evidence="1" id="KW-1133">Transmembrane helix</keyword>
<gene>
    <name evidence="2" type="ORF">SteCoe_24321</name>
</gene>
<dbReference type="OrthoDB" id="267284at2759"/>
<comment type="caution">
    <text evidence="2">The sequence shown here is derived from an EMBL/GenBank/DDBJ whole genome shotgun (WGS) entry which is preliminary data.</text>
</comment>
<dbReference type="EMBL" id="MPUH01000637">
    <property type="protein sequence ID" value="OMJ76335.1"/>
    <property type="molecule type" value="Genomic_DNA"/>
</dbReference>
<organism evidence="2 3">
    <name type="scientific">Stentor coeruleus</name>
    <dbReference type="NCBI Taxonomy" id="5963"/>
    <lineage>
        <taxon>Eukaryota</taxon>
        <taxon>Sar</taxon>
        <taxon>Alveolata</taxon>
        <taxon>Ciliophora</taxon>
        <taxon>Postciliodesmatophora</taxon>
        <taxon>Heterotrichea</taxon>
        <taxon>Heterotrichida</taxon>
        <taxon>Stentoridae</taxon>
        <taxon>Stentor</taxon>
    </lineage>
</organism>